<dbReference type="Proteomes" id="UP001218188">
    <property type="component" value="Unassembled WGS sequence"/>
</dbReference>
<dbReference type="EMBL" id="JARJCM010000113">
    <property type="protein sequence ID" value="KAJ7028302.1"/>
    <property type="molecule type" value="Genomic_DNA"/>
</dbReference>
<name>A0AAD6SMD6_9AGAR</name>
<evidence type="ECO:0000313" key="2">
    <source>
        <dbReference type="Proteomes" id="UP001218188"/>
    </source>
</evidence>
<protein>
    <submittedName>
        <fullName evidence="1">Uncharacterized protein</fullName>
    </submittedName>
</protein>
<proteinExistence type="predicted"/>
<sequence>MEVRSIVAKIVNDQVNDIFNFRQQDFGYYLQLLTEGLQKKKPSVLEIFRVWDRKFYPNSEEGLAGSKQLDRLLVNTSQLLLHGAVRGTMCAGSGTMRRSCQSVATIERVRGSLEGFSMRRILEIEPSDKGGIPSTMSLRGEDTLESRCRVWLNLKLVTRSESEMRALRRISIHCKAQGAAEYWRAREEHNQVPFWAVVDLVTHNSTSLFNRPPPPSLAQTTASSTTLLLAIRIRYLPFPLISKTPWSGSTCWMANNLLLLAV</sequence>
<reference evidence="1" key="1">
    <citation type="submission" date="2023-03" db="EMBL/GenBank/DDBJ databases">
        <title>Massive genome expansion in bonnet fungi (Mycena s.s.) driven by repeated elements and novel gene families across ecological guilds.</title>
        <authorList>
            <consortium name="Lawrence Berkeley National Laboratory"/>
            <person name="Harder C.B."/>
            <person name="Miyauchi S."/>
            <person name="Viragh M."/>
            <person name="Kuo A."/>
            <person name="Thoen E."/>
            <person name="Andreopoulos B."/>
            <person name="Lu D."/>
            <person name="Skrede I."/>
            <person name="Drula E."/>
            <person name="Henrissat B."/>
            <person name="Morin E."/>
            <person name="Kohler A."/>
            <person name="Barry K."/>
            <person name="LaButti K."/>
            <person name="Morin E."/>
            <person name="Salamov A."/>
            <person name="Lipzen A."/>
            <person name="Mereny Z."/>
            <person name="Hegedus B."/>
            <person name="Baldrian P."/>
            <person name="Stursova M."/>
            <person name="Weitz H."/>
            <person name="Taylor A."/>
            <person name="Grigoriev I.V."/>
            <person name="Nagy L.G."/>
            <person name="Martin F."/>
            <person name="Kauserud H."/>
        </authorList>
    </citation>
    <scope>NUCLEOTIDE SEQUENCE</scope>
    <source>
        <strain evidence="1">CBHHK200</strain>
    </source>
</reference>
<gene>
    <name evidence="1" type="ORF">C8F04DRAFT_1237598</name>
</gene>
<evidence type="ECO:0000313" key="1">
    <source>
        <dbReference type="EMBL" id="KAJ7028302.1"/>
    </source>
</evidence>
<keyword evidence="2" id="KW-1185">Reference proteome</keyword>
<dbReference type="AlphaFoldDB" id="A0AAD6SMD6"/>
<accession>A0AAD6SMD6</accession>
<organism evidence="1 2">
    <name type="scientific">Mycena alexandri</name>
    <dbReference type="NCBI Taxonomy" id="1745969"/>
    <lineage>
        <taxon>Eukaryota</taxon>
        <taxon>Fungi</taxon>
        <taxon>Dikarya</taxon>
        <taxon>Basidiomycota</taxon>
        <taxon>Agaricomycotina</taxon>
        <taxon>Agaricomycetes</taxon>
        <taxon>Agaricomycetidae</taxon>
        <taxon>Agaricales</taxon>
        <taxon>Marasmiineae</taxon>
        <taxon>Mycenaceae</taxon>
        <taxon>Mycena</taxon>
    </lineage>
</organism>
<comment type="caution">
    <text evidence="1">The sequence shown here is derived from an EMBL/GenBank/DDBJ whole genome shotgun (WGS) entry which is preliminary data.</text>
</comment>